<dbReference type="Proteomes" id="UP000274429">
    <property type="component" value="Unassembled WGS sequence"/>
</dbReference>
<evidence type="ECO:0000313" key="1">
    <source>
        <dbReference type="EMBL" id="VDM32222.1"/>
    </source>
</evidence>
<organism evidence="3">
    <name type="scientific">Hydatigena taeniaeformis</name>
    <name type="common">Feline tapeworm</name>
    <name type="synonym">Taenia taeniaeformis</name>
    <dbReference type="NCBI Taxonomy" id="6205"/>
    <lineage>
        <taxon>Eukaryota</taxon>
        <taxon>Metazoa</taxon>
        <taxon>Spiralia</taxon>
        <taxon>Lophotrochozoa</taxon>
        <taxon>Platyhelminthes</taxon>
        <taxon>Cestoda</taxon>
        <taxon>Eucestoda</taxon>
        <taxon>Cyclophyllidea</taxon>
        <taxon>Taeniidae</taxon>
        <taxon>Hydatigera</taxon>
    </lineage>
</organism>
<dbReference type="WBParaSite" id="TTAC_0000778301-mRNA-1">
    <property type="protein sequence ID" value="TTAC_0000778301-mRNA-1"/>
    <property type="gene ID" value="TTAC_0000778301"/>
</dbReference>
<evidence type="ECO:0000313" key="3">
    <source>
        <dbReference type="WBParaSite" id="TTAC_0000778301-mRNA-1"/>
    </source>
</evidence>
<dbReference type="AlphaFoldDB" id="A0A0R3X377"/>
<reference evidence="3" key="1">
    <citation type="submission" date="2017-02" db="UniProtKB">
        <authorList>
            <consortium name="WormBaseParasite"/>
        </authorList>
    </citation>
    <scope>IDENTIFICATION</scope>
</reference>
<name>A0A0R3X377_HYDTA</name>
<dbReference type="OrthoDB" id="297219at2759"/>
<reference evidence="1 2" key="2">
    <citation type="submission" date="2018-11" db="EMBL/GenBank/DDBJ databases">
        <authorList>
            <consortium name="Pathogen Informatics"/>
        </authorList>
    </citation>
    <scope>NUCLEOTIDE SEQUENCE [LARGE SCALE GENOMIC DNA]</scope>
</reference>
<protein>
    <submittedName>
        <fullName evidence="3">Rab-GAP TBC domain-containing protein</fullName>
    </submittedName>
</protein>
<evidence type="ECO:0000313" key="2">
    <source>
        <dbReference type="Proteomes" id="UP000274429"/>
    </source>
</evidence>
<proteinExistence type="predicted"/>
<keyword evidence="2" id="KW-1185">Reference proteome</keyword>
<dbReference type="STRING" id="6205.A0A0R3X377"/>
<gene>
    <name evidence="1" type="ORF">TTAC_LOCUS7768</name>
</gene>
<accession>A0A0R3X377</accession>
<sequence>MILFVSATTNPLSHYWIQGAVPRIRTAFEKALGTSSSSNPMLRFGGTSGEMPCLALTMTPSFWTDHLRIVLWSAYMAFEWTLAGVSASSTSTPANDFDAHRKQRSAFKAIFYRAVEDLPWAKASTVLLFFFMLSESRMFPSVLTMHLMEVTVKVIDVSLFQVLYTDLARYCPEDAEEVVDLLTSKGLRLRTFMEEVDLLLTSKLP</sequence>
<dbReference type="EMBL" id="UYWX01020403">
    <property type="protein sequence ID" value="VDM32222.1"/>
    <property type="molecule type" value="Genomic_DNA"/>
</dbReference>